<feature type="domain" description="BTB" evidence="2">
    <location>
        <begin position="99"/>
        <end position="163"/>
    </location>
</feature>
<sequence length="651" mass="72935">MSASSSTPRRRPLRGSAPGNLTHYRDPELSSPLLGSETPGSGLLSGSVDLSPKETSPSKSGAHSTQADSDNGSCPYGCCKTETVSDYFYKRGFLEGAYSDVRVTAFGATYRLHRLVLDRSDYFQSLFKWPADDEDYVRDEYVLEFDDPRITQHSFELAISRLYGVVNTTEESKIPYSMIAVGQYLAINEAVCTATDCIVKNMNMANISDVIRFAVSSNYGAASERIIQNGKGILSTDGWEVGIEPWDDLPAAVIADVVGEDYFFVPSEWDRCIFIIKLLERRIEANYDEDEITPIKQTLNEKLHYCHMSPEQLQELESFTDIYGRSYVDPQVLHKALWQAVYLQRLVLSSPTSNIASTVTSAAPPTSDSKWFRIPIKDATISGLPAELDRKMADMLSTSPATGSVENGKSTQDESPKNERLYSWTSIPPFRFSIAFANVSDLLTEKRVYGTTFWYAGSYWNLYLQKNKIQLKNTYQIGAYLHRANNSGSTSSSKYSLTNPNVFAGNVNYQSMPKKHRDPVNARMDRNMAPLGSNLHGAEEKENVQDDSSLSLTDLSLNDSSAPSIRSPGTEPRSFLTYEDQRNVIMVYFIMFTPSRREKPTITSFLSVPNDFHKSQSWGWKSNSICVFNEDGTFPEGHDKHLKFMIVLGNV</sequence>
<protein>
    <recommendedName>
        <fullName evidence="2">BTB domain-containing protein</fullName>
    </recommendedName>
</protein>
<feature type="region of interest" description="Disordered" evidence="1">
    <location>
        <begin position="1"/>
        <end position="72"/>
    </location>
</feature>
<evidence type="ECO:0000256" key="1">
    <source>
        <dbReference type="SAM" id="MobiDB-lite"/>
    </source>
</evidence>
<keyword evidence="4" id="KW-1185">Reference proteome</keyword>
<organism evidence="3 4">
    <name type="scientific">Ogataea polymorpha</name>
    <dbReference type="NCBI Taxonomy" id="460523"/>
    <lineage>
        <taxon>Eukaryota</taxon>
        <taxon>Fungi</taxon>
        <taxon>Dikarya</taxon>
        <taxon>Ascomycota</taxon>
        <taxon>Saccharomycotina</taxon>
        <taxon>Pichiomycetes</taxon>
        <taxon>Pichiales</taxon>
        <taxon>Pichiaceae</taxon>
        <taxon>Ogataea</taxon>
    </lineage>
</organism>
<feature type="compositionally biased region" description="Polar residues" evidence="1">
    <location>
        <begin position="53"/>
        <end position="72"/>
    </location>
</feature>
<dbReference type="EMBL" id="JAEUBD010000108">
    <property type="protein sequence ID" value="KAH3677293.1"/>
    <property type="molecule type" value="Genomic_DNA"/>
</dbReference>
<feature type="region of interest" description="Disordered" evidence="1">
    <location>
        <begin position="398"/>
        <end position="418"/>
    </location>
</feature>
<dbReference type="InterPro" id="IPR011333">
    <property type="entry name" value="SKP1/BTB/POZ_sf"/>
</dbReference>
<dbReference type="Proteomes" id="UP000788993">
    <property type="component" value="Unassembled WGS sequence"/>
</dbReference>
<name>A0A9P8PRX3_9ASCO</name>
<dbReference type="PROSITE" id="PS50097">
    <property type="entry name" value="BTB"/>
    <property type="match status" value="1"/>
</dbReference>
<reference evidence="3" key="1">
    <citation type="journal article" date="2021" name="Open Biol.">
        <title>Shared evolutionary footprints suggest mitochondrial oxidative damage underlies multiple complex I losses in fungi.</title>
        <authorList>
            <person name="Schikora-Tamarit M.A."/>
            <person name="Marcet-Houben M."/>
            <person name="Nosek J."/>
            <person name="Gabaldon T."/>
        </authorList>
    </citation>
    <scope>NUCLEOTIDE SEQUENCE</scope>
    <source>
        <strain evidence="3">NCAIM Y.01608</strain>
    </source>
</reference>
<dbReference type="InterPro" id="IPR000210">
    <property type="entry name" value="BTB/POZ_dom"/>
</dbReference>
<dbReference type="Gene3D" id="3.30.710.10">
    <property type="entry name" value="Potassium Channel Kv1.1, Chain A"/>
    <property type="match status" value="1"/>
</dbReference>
<evidence type="ECO:0000259" key="2">
    <source>
        <dbReference type="PROSITE" id="PS50097"/>
    </source>
</evidence>
<proteinExistence type="predicted"/>
<evidence type="ECO:0000313" key="4">
    <source>
        <dbReference type="Proteomes" id="UP000788993"/>
    </source>
</evidence>
<feature type="compositionally biased region" description="Low complexity" evidence="1">
    <location>
        <begin position="40"/>
        <end position="50"/>
    </location>
</feature>
<dbReference type="SUPFAM" id="SSF54695">
    <property type="entry name" value="POZ domain"/>
    <property type="match status" value="1"/>
</dbReference>
<dbReference type="AlphaFoldDB" id="A0A9P8PRX3"/>
<comment type="caution">
    <text evidence="3">The sequence shown here is derived from an EMBL/GenBank/DDBJ whole genome shotgun (WGS) entry which is preliminary data.</text>
</comment>
<dbReference type="PANTHER" id="PTHR47369:SF1">
    <property type="entry name" value="BTB_POZ DOMAIN-CONTAINING PROTEIN"/>
    <property type="match status" value="1"/>
</dbReference>
<evidence type="ECO:0000313" key="3">
    <source>
        <dbReference type="EMBL" id="KAH3677293.1"/>
    </source>
</evidence>
<reference evidence="3" key="2">
    <citation type="submission" date="2021-01" db="EMBL/GenBank/DDBJ databases">
        <authorList>
            <person name="Schikora-Tamarit M.A."/>
        </authorList>
    </citation>
    <scope>NUCLEOTIDE SEQUENCE</scope>
    <source>
        <strain evidence="3">NCAIM Y.01608</strain>
    </source>
</reference>
<gene>
    <name evidence="3" type="ORF">OGATHE_000767</name>
</gene>
<accession>A0A9P8PRX3</accession>
<dbReference type="PANTHER" id="PTHR47369">
    <property type="entry name" value="BTB/POZ DOMAIN-CONTAINING PROTEIN"/>
    <property type="match status" value="1"/>
</dbReference>
<feature type="compositionally biased region" description="Polar residues" evidence="1">
    <location>
        <begin position="398"/>
        <end position="410"/>
    </location>
</feature>